<evidence type="ECO:0000313" key="2">
    <source>
        <dbReference type="Proteomes" id="UP000053641"/>
    </source>
</evidence>
<evidence type="ECO:0000313" key="1">
    <source>
        <dbReference type="EMBL" id="KGL82711.1"/>
    </source>
</evidence>
<dbReference type="AlphaFoldDB" id="A0A099ZLG4"/>
<proteinExistence type="predicted"/>
<name>A0A099ZLG4_TINGU</name>
<gene>
    <name evidence="1" type="ORF">N309_03902</name>
</gene>
<sequence>LKVERLEETLDKLNEEFFELTVQVLRSQEEGELLKQELRMHKESTAIPSVSHVDRAQGFPELLDSWATKRDEARLLEIQRSCIAQRIEETEAELLCL</sequence>
<dbReference type="EMBL" id="KL895546">
    <property type="protein sequence ID" value="KGL82711.1"/>
    <property type="molecule type" value="Genomic_DNA"/>
</dbReference>
<protein>
    <submittedName>
        <fullName evidence="1">Uncharacterized protein</fullName>
    </submittedName>
</protein>
<feature type="non-terminal residue" evidence="1">
    <location>
        <position position="1"/>
    </location>
</feature>
<accession>A0A099ZLG4</accession>
<dbReference type="Proteomes" id="UP000053641">
    <property type="component" value="Unassembled WGS sequence"/>
</dbReference>
<keyword evidence="2" id="KW-1185">Reference proteome</keyword>
<feature type="non-terminal residue" evidence="1">
    <location>
        <position position="97"/>
    </location>
</feature>
<reference evidence="1 2" key="1">
    <citation type="submission" date="2014-06" db="EMBL/GenBank/DDBJ databases">
        <title>Genome evolution of avian class.</title>
        <authorList>
            <person name="Zhang G."/>
            <person name="Li C."/>
        </authorList>
    </citation>
    <scope>NUCLEOTIDE SEQUENCE [LARGE SCALE GENOMIC DNA]</scope>
    <source>
        <strain evidence="1">BGI_N309</strain>
    </source>
</reference>
<organism evidence="1 2">
    <name type="scientific">Tinamus guttatus</name>
    <name type="common">White-throated tinamou</name>
    <dbReference type="NCBI Taxonomy" id="94827"/>
    <lineage>
        <taxon>Eukaryota</taxon>
        <taxon>Metazoa</taxon>
        <taxon>Chordata</taxon>
        <taxon>Craniata</taxon>
        <taxon>Vertebrata</taxon>
        <taxon>Euteleostomi</taxon>
        <taxon>Archelosauria</taxon>
        <taxon>Archosauria</taxon>
        <taxon>Dinosauria</taxon>
        <taxon>Saurischia</taxon>
        <taxon>Theropoda</taxon>
        <taxon>Coelurosauria</taxon>
        <taxon>Aves</taxon>
        <taxon>Palaeognathae</taxon>
        <taxon>Tinamiformes</taxon>
        <taxon>Tinamidae</taxon>
        <taxon>Tinamus</taxon>
    </lineage>
</organism>